<protein>
    <submittedName>
        <fullName evidence="1">Uncharacterized protein</fullName>
    </submittedName>
</protein>
<dbReference type="Proteomes" id="UP000683925">
    <property type="component" value="Unassembled WGS sequence"/>
</dbReference>
<comment type="caution">
    <text evidence="1">The sequence shown here is derived from an EMBL/GenBank/DDBJ whole genome shotgun (WGS) entry which is preliminary data.</text>
</comment>
<dbReference type="AlphaFoldDB" id="A0A8S1XW83"/>
<keyword evidence="2" id="KW-1185">Reference proteome</keyword>
<dbReference type="EMBL" id="CAJJDP010000136">
    <property type="protein sequence ID" value="CAD8205227.1"/>
    <property type="molecule type" value="Genomic_DNA"/>
</dbReference>
<evidence type="ECO:0000313" key="1">
    <source>
        <dbReference type="EMBL" id="CAD8205227.1"/>
    </source>
</evidence>
<sequence>MVFILLIQIQQQVKFIFYNRKSFCDQSYDLDSLLVNNTYIESDEDILWKQRLDESSDRFWNNTANIFSLVNNTLSQFYKQEWEQISNLFLALKFTPRKIFHLQIFHRQQTQMVAFIQLEIVSIYIQQNIFAQSL</sequence>
<accession>A0A8S1XW83</accession>
<reference evidence="1" key="1">
    <citation type="submission" date="2021-01" db="EMBL/GenBank/DDBJ databases">
        <authorList>
            <consortium name="Genoscope - CEA"/>
            <person name="William W."/>
        </authorList>
    </citation>
    <scope>NUCLEOTIDE SEQUENCE</scope>
</reference>
<proteinExistence type="predicted"/>
<gene>
    <name evidence="1" type="ORF">POCTA_138.1.T1350021</name>
</gene>
<evidence type="ECO:0000313" key="2">
    <source>
        <dbReference type="Proteomes" id="UP000683925"/>
    </source>
</evidence>
<name>A0A8S1XW83_PAROT</name>
<organism evidence="1 2">
    <name type="scientific">Paramecium octaurelia</name>
    <dbReference type="NCBI Taxonomy" id="43137"/>
    <lineage>
        <taxon>Eukaryota</taxon>
        <taxon>Sar</taxon>
        <taxon>Alveolata</taxon>
        <taxon>Ciliophora</taxon>
        <taxon>Intramacronucleata</taxon>
        <taxon>Oligohymenophorea</taxon>
        <taxon>Peniculida</taxon>
        <taxon>Parameciidae</taxon>
        <taxon>Paramecium</taxon>
    </lineage>
</organism>